<evidence type="ECO:0000313" key="1">
    <source>
        <dbReference type="EMBL" id="VDP35328.1"/>
    </source>
</evidence>
<sequence>MKYNVVVVLGAVPQLSDPFSVIGDHQKPVSPEAYPIGGSRSFLEKINNVTKSRIGKELWIVRPRSFQAFYAGKSFNGRASASQARDEELDGFTFLFVLERRDRGST</sequence>
<proteinExistence type="predicted"/>
<evidence type="ECO:0000313" key="2">
    <source>
        <dbReference type="Proteomes" id="UP000050761"/>
    </source>
</evidence>
<accession>A0A183GJP1</accession>
<dbReference type="Proteomes" id="UP000050761">
    <property type="component" value="Unassembled WGS sequence"/>
</dbReference>
<dbReference type="EMBL" id="UZAH01034472">
    <property type="protein sequence ID" value="VDP35328.1"/>
    <property type="molecule type" value="Genomic_DNA"/>
</dbReference>
<reference evidence="1 2" key="1">
    <citation type="submission" date="2018-11" db="EMBL/GenBank/DDBJ databases">
        <authorList>
            <consortium name="Pathogen Informatics"/>
        </authorList>
    </citation>
    <scope>NUCLEOTIDE SEQUENCE [LARGE SCALE GENOMIC DNA]</scope>
</reference>
<organism evidence="2 3">
    <name type="scientific">Heligmosomoides polygyrus</name>
    <name type="common">Parasitic roundworm</name>
    <dbReference type="NCBI Taxonomy" id="6339"/>
    <lineage>
        <taxon>Eukaryota</taxon>
        <taxon>Metazoa</taxon>
        <taxon>Ecdysozoa</taxon>
        <taxon>Nematoda</taxon>
        <taxon>Chromadorea</taxon>
        <taxon>Rhabditida</taxon>
        <taxon>Rhabditina</taxon>
        <taxon>Rhabditomorpha</taxon>
        <taxon>Strongyloidea</taxon>
        <taxon>Heligmosomidae</taxon>
        <taxon>Heligmosomoides</taxon>
    </lineage>
</organism>
<gene>
    <name evidence="1" type="ORF">HPBE_LOCUS22898</name>
</gene>
<keyword evidence="2" id="KW-1185">Reference proteome</keyword>
<dbReference type="WBParaSite" id="HPBE_0002289901-mRNA-1">
    <property type="protein sequence ID" value="HPBE_0002289901-mRNA-1"/>
    <property type="gene ID" value="HPBE_0002289901"/>
</dbReference>
<dbReference type="AlphaFoldDB" id="A0A183GJP1"/>
<protein>
    <submittedName>
        <fullName evidence="1 3">Uncharacterized protein</fullName>
    </submittedName>
</protein>
<evidence type="ECO:0000313" key="3">
    <source>
        <dbReference type="WBParaSite" id="HPBE_0002289901-mRNA-1"/>
    </source>
</evidence>
<name>A0A183GJP1_HELPZ</name>
<reference evidence="3" key="2">
    <citation type="submission" date="2019-09" db="UniProtKB">
        <authorList>
            <consortium name="WormBaseParasite"/>
        </authorList>
    </citation>
    <scope>IDENTIFICATION</scope>
</reference>
<accession>A0A3P8DNC9</accession>